<sequence>MKPQTNQPTTVAQENKLLDRVSRSVGGTPIGHNYQLPAAFRAFDLASLGPGTYSTRVAQVLPSFIIYVQLKDDVVTIAMESTVSTGHALAGFMTRLAHILPADEYRPFSMGFSLLTHDGIKVHRVHVNAADGERADDKFVEAVVQLDEGEKVFLQAEIRRI</sequence>
<evidence type="ECO:0000313" key="2">
    <source>
        <dbReference type="Proteomes" id="UP000326924"/>
    </source>
</evidence>
<gene>
    <name evidence="1" type="ORF">FN846DRAFT_893348</name>
</gene>
<dbReference type="InParanoid" id="A0A5J5EMY1"/>
<dbReference type="EMBL" id="VXIS01000214">
    <property type="protein sequence ID" value="KAA8896364.1"/>
    <property type="molecule type" value="Genomic_DNA"/>
</dbReference>
<comment type="caution">
    <text evidence="1">The sequence shown here is derived from an EMBL/GenBank/DDBJ whole genome shotgun (WGS) entry which is preliminary data.</text>
</comment>
<dbReference type="Proteomes" id="UP000326924">
    <property type="component" value="Unassembled WGS sequence"/>
</dbReference>
<dbReference type="AlphaFoldDB" id="A0A5J5EMY1"/>
<accession>A0A5J5EMY1</accession>
<keyword evidence="2" id="KW-1185">Reference proteome</keyword>
<proteinExistence type="predicted"/>
<organism evidence="1 2">
    <name type="scientific">Sphaerosporella brunnea</name>
    <dbReference type="NCBI Taxonomy" id="1250544"/>
    <lineage>
        <taxon>Eukaryota</taxon>
        <taxon>Fungi</taxon>
        <taxon>Dikarya</taxon>
        <taxon>Ascomycota</taxon>
        <taxon>Pezizomycotina</taxon>
        <taxon>Pezizomycetes</taxon>
        <taxon>Pezizales</taxon>
        <taxon>Pyronemataceae</taxon>
        <taxon>Sphaerosporella</taxon>
    </lineage>
</organism>
<evidence type="ECO:0000313" key="1">
    <source>
        <dbReference type="EMBL" id="KAA8896364.1"/>
    </source>
</evidence>
<protein>
    <submittedName>
        <fullName evidence="1">Uncharacterized protein</fullName>
    </submittedName>
</protein>
<name>A0A5J5EMY1_9PEZI</name>
<reference evidence="1 2" key="1">
    <citation type="submission" date="2019-09" db="EMBL/GenBank/DDBJ databases">
        <title>Draft genome of the ectomycorrhizal ascomycete Sphaerosporella brunnea.</title>
        <authorList>
            <consortium name="DOE Joint Genome Institute"/>
            <person name="Benucci G.M."/>
            <person name="Marozzi G."/>
            <person name="Antonielli L."/>
            <person name="Sanchez S."/>
            <person name="Marco P."/>
            <person name="Wang X."/>
            <person name="Falini L.B."/>
            <person name="Barry K."/>
            <person name="Haridas S."/>
            <person name="Lipzen A."/>
            <person name="Labutti K."/>
            <person name="Grigoriev I.V."/>
            <person name="Murat C."/>
            <person name="Martin F."/>
            <person name="Albertini E."/>
            <person name="Donnini D."/>
            <person name="Bonito G."/>
        </authorList>
    </citation>
    <scope>NUCLEOTIDE SEQUENCE [LARGE SCALE GENOMIC DNA]</scope>
    <source>
        <strain evidence="1 2">Sb_GMNB300</strain>
    </source>
</reference>